<sequence>MTEGDIEFLGRKLVYELDIQPCPRPWEGKEILREYLRIVKVPANVWPPKEREVQPESDSSVEVAKELEEKKQKVQERSAEESLGDGNPPPLPPPPSPSPLHPRPRRCNPNLAHLPHLPLPPLTSPGHRHRGCCGSDLFVFASSVLIFGLPLPEVFRMNYAEMERRFRVYVYPDGDPGTYYQTPRKLTGKYASEGYFFQNIREGRFRTEDPDEADLFFVPISCHKMRGR</sequence>
<feature type="domain" description="Exostosin GT47" evidence="7">
    <location>
        <begin position="163"/>
        <end position="221"/>
    </location>
</feature>
<keyword evidence="3" id="KW-0328">Glycosyltransferase</keyword>
<dbReference type="Pfam" id="PF03016">
    <property type="entry name" value="Exostosin_GT47"/>
    <property type="match status" value="1"/>
</dbReference>
<keyword evidence="4" id="KW-0735">Signal-anchor</keyword>
<comment type="similarity">
    <text evidence="2">Belongs to the glycosyltransferase 47 family.</text>
</comment>
<dbReference type="InterPro" id="IPR040911">
    <property type="entry name" value="Exostosin_GT47"/>
</dbReference>
<evidence type="ECO:0000313" key="8">
    <source>
        <dbReference type="EMBL" id="CAD1831765.1"/>
    </source>
</evidence>
<organism evidence="8">
    <name type="scientific">Ananas comosus var. bracteatus</name>
    <name type="common">red pineapple</name>
    <dbReference type="NCBI Taxonomy" id="296719"/>
    <lineage>
        <taxon>Eukaryota</taxon>
        <taxon>Viridiplantae</taxon>
        <taxon>Streptophyta</taxon>
        <taxon>Embryophyta</taxon>
        <taxon>Tracheophyta</taxon>
        <taxon>Spermatophyta</taxon>
        <taxon>Magnoliopsida</taxon>
        <taxon>Liliopsida</taxon>
        <taxon>Poales</taxon>
        <taxon>Bromeliaceae</taxon>
        <taxon>Bromelioideae</taxon>
        <taxon>Ananas</taxon>
    </lineage>
</organism>
<comment type="subcellular location">
    <subcellularLocation>
        <location evidence="1">Golgi apparatus membrane</location>
        <topology evidence="1">Single-pass type II membrane protein</topology>
    </subcellularLocation>
</comment>
<feature type="region of interest" description="Disordered" evidence="6">
    <location>
        <begin position="46"/>
        <end position="112"/>
    </location>
</feature>
<feature type="compositionally biased region" description="Basic and acidic residues" evidence="6">
    <location>
        <begin position="63"/>
        <end position="80"/>
    </location>
</feature>
<evidence type="ECO:0000256" key="2">
    <source>
        <dbReference type="ARBA" id="ARBA00010271"/>
    </source>
</evidence>
<evidence type="ECO:0000256" key="4">
    <source>
        <dbReference type="ARBA" id="ARBA00022968"/>
    </source>
</evidence>
<proteinExistence type="inferred from homology"/>
<evidence type="ECO:0000256" key="1">
    <source>
        <dbReference type="ARBA" id="ARBA00004323"/>
    </source>
</evidence>
<evidence type="ECO:0000259" key="7">
    <source>
        <dbReference type="Pfam" id="PF03016"/>
    </source>
</evidence>
<dbReference type="PANTHER" id="PTHR11062">
    <property type="entry name" value="EXOSTOSIN HEPARAN SULFATE GLYCOSYLTRANSFERASE -RELATED"/>
    <property type="match status" value="1"/>
</dbReference>
<gene>
    <name evidence="8" type="ORF">CB5_LOCUS14976</name>
</gene>
<dbReference type="GO" id="GO:0016757">
    <property type="term" value="F:glycosyltransferase activity"/>
    <property type="evidence" value="ECO:0007669"/>
    <property type="project" value="UniProtKB-KW"/>
</dbReference>
<reference evidence="8" key="1">
    <citation type="submission" date="2020-07" db="EMBL/GenBank/DDBJ databases">
        <authorList>
            <person name="Lin J."/>
        </authorList>
    </citation>
    <scope>NUCLEOTIDE SEQUENCE</scope>
</reference>
<accession>A0A6V7PLP6</accession>
<keyword evidence="5" id="KW-0333">Golgi apparatus</keyword>
<evidence type="ECO:0000256" key="6">
    <source>
        <dbReference type="SAM" id="MobiDB-lite"/>
    </source>
</evidence>
<dbReference type="GO" id="GO:0000139">
    <property type="term" value="C:Golgi membrane"/>
    <property type="evidence" value="ECO:0007669"/>
    <property type="project" value="UniProtKB-SubCell"/>
</dbReference>
<keyword evidence="3" id="KW-0808">Transferase</keyword>
<dbReference type="EMBL" id="LR862149">
    <property type="protein sequence ID" value="CAD1831765.1"/>
    <property type="molecule type" value="Genomic_DNA"/>
</dbReference>
<name>A0A6V7PLP6_ANACO</name>
<dbReference type="PANTHER" id="PTHR11062:SF43">
    <property type="entry name" value="EXOSTOSIN FAMILY PROTEIN"/>
    <property type="match status" value="1"/>
</dbReference>
<evidence type="ECO:0000256" key="3">
    <source>
        <dbReference type="ARBA" id="ARBA00022676"/>
    </source>
</evidence>
<keyword evidence="4" id="KW-0812">Transmembrane</keyword>
<evidence type="ECO:0000256" key="5">
    <source>
        <dbReference type="ARBA" id="ARBA00023034"/>
    </source>
</evidence>
<dbReference type="AlphaFoldDB" id="A0A6V7PLP6"/>
<dbReference type="InterPro" id="IPR004263">
    <property type="entry name" value="Exostosin"/>
</dbReference>
<protein>
    <recommendedName>
        <fullName evidence="7">Exostosin GT47 domain-containing protein</fullName>
    </recommendedName>
</protein>
<feature type="compositionally biased region" description="Pro residues" evidence="6">
    <location>
        <begin position="87"/>
        <end position="101"/>
    </location>
</feature>